<dbReference type="Pfam" id="PF13149">
    <property type="entry name" value="Mfa_like_1"/>
    <property type="match status" value="1"/>
</dbReference>
<organism evidence="1 2">
    <name type="scientific">Bacteroides salyersiae</name>
    <dbReference type="NCBI Taxonomy" id="291644"/>
    <lineage>
        <taxon>Bacteria</taxon>
        <taxon>Pseudomonadati</taxon>
        <taxon>Bacteroidota</taxon>
        <taxon>Bacteroidia</taxon>
        <taxon>Bacteroidales</taxon>
        <taxon>Bacteroidaceae</taxon>
        <taxon>Bacteroides</taxon>
    </lineage>
</organism>
<dbReference type="AlphaFoldDB" id="A0A7J4XEB4"/>
<dbReference type="EMBL" id="VWMK01000022">
    <property type="protein sequence ID" value="KAA3759573.1"/>
    <property type="molecule type" value="Genomic_DNA"/>
</dbReference>
<dbReference type="Gene3D" id="2.60.40.2630">
    <property type="match status" value="1"/>
</dbReference>
<evidence type="ECO:0000313" key="2">
    <source>
        <dbReference type="Proteomes" id="UP000422221"/>
    </source>
</evidence>
<dbReference type="InterPro" id="IPR025049">
    <property type="entry name" value="Mfa-like_1"/>
</dbReference>
<evidence type="ECO:0000313" key="1">
    <source>
        <dbReference type="EMBL" id="KAA3759573.1"/>
    </source>
</evidence>
<accession>A0A7J4XEB4</accession>
<proteinExistence type="predicted"/>
<dbReference type="GeneID" id="93114970"/>
<gene>
    <name evidence="1" type="ORF">F3F73_19265</name>
</gene>
<protein>
    <submittedName>
        <fullName evidence="1">Fimbrillin family protein</fullName>
    </submittedName>
</protein>
<dbReference type="Proteomes" id="UP000422221">
    <property type="component" value="Unassembled WGS sequence"/>
</dbReference>
<sequence>MKTFIFSALALGVMAGCSNTEIEDVVDSGEPVAITLNAGVETAVVVGTRAAIGTDELFKATVLGWEGDNVADYKVAPTWTAISSDIKASSEVTNNITLTNTQYYKSDGTHTFMKAFYVNGETPVADTDSWIYNLTKKDGTLDILMASAINGDKNTPAASFAFKRPLTKLIFKVVAGDGLADNVTLTSIEVKDMCVPEKINLGTDEVVFGETLATPLSIGVTASTSITATETPVGHAIMVKPIAGTFVISVTTSTKTYDNVTVTLNSVAEHLDGAGVAYTVTLTFKEQISVSASVADWSEGTGSATIG</sequence>
<comment type="caution">
    <text evidence="1">The sequence shown here is derived from an EMBL/GenBank/DDBJ whole genome shotgun (WGS) entry which is preliminary data.</text>
</comment>
<dbReference type="CDD" id="cd13120">
    <property type="entry name" value="BF2867_like_N"/>
    <property type="match status" value="1"/>
</dbReference>
<name>A0A7J4XEB4_9BACE</name>
<dbReference type="PROSITE" id="PS51257">
    <property type="entry name" value="PROKAR_LIPOPROTEIN"/>
    <property type="match status" value="1"/>
</dbReference>
<dbReference type="RefSeq" id="WP_005928241.1">
    <property type="nucleotide sequence ID" value="NZ_CABKSE010000001.1"/>
</dbReference>
<reference evidence="1 2" key="1">
    <citation type="journal article" date="2019" name="Nat. Med.">
        <title>A library of human gut bacterial isolates paired with longitudinal multiomics data enables mechanistic microbiome research.</title>
        <authorList>
            <person name="Poyet M."/>
            <person name="Groussin M."/>
            <person name="Gibbons S.M."/>
            <person name="Avila-Pacheco J."/>
            <person name="Jiang X."/>
            <person name="Kearney S.M."/>
            <person name="Perrotta A.R."/>
            <person name="Berdy B."/>
            <person name="Zhao S."/>
            <person name="Lieberman T.D."/>
            <person name="Swanson P.K."/>
            <person name="Smith M."/>
            <person name="Roesemann S."/>
            <person name="Alexander J.E."/>
            <person name="Rich S.A."/>
            <person name="Livny J."/>
            <person name="Vlamakis H."/>
            <person name="Clish C."/>
            <person name="Bullock K."/>
            <person name="Deik A."/>
            <person name="Scott J."/>
            <person name="Pierce K.A."/>
            <person name="Xavier R.J."/>
            <person name="Alm E.J."/>
        </authorList>
    </citation>
    <scope>NUCLEOTIDE SEQUENCE [LARGE SCALE GENOMIC DNA]</scope>
    <source>
        <strain evidence="1 2">BIOML-A10</strain>
    </source>
</reference>